<dbReference type="EMBL" id="MH382836">
    <property type="protein sequence ID" value="AXC36510.1"/>
    <property type="molecule type" value="Genomic_DNA"/>
</dbReference>
<protein>
    <submittedName>
        <fullName evidence="1">Uncharacterized protein</fullName>
    </submittedName>
</protein>
<accession>A0A2Z5H8U3</accession>
<evidence type="ECO:0000313" key="2">
    <source>
        <dbReference type="Proteomes" id="UP000252224"/>
    </source>
</evidence>
<name>A0A2Z5H8U3_9CAUD</name>
<gene>
    <name evidence="1" type="ORF">phCDa_66</name>
</gene>
<proteinExistence type="predicted"/>
<organism evidence="1 2">
    <name type="scientific">Pseudomonas phage phCDa</name>
    <dbReference type="NCBI Taxonomy" id="2268587"/>
    <lineage>
        <taxon>Viruses</taxon>
        <taxon>Duplodnaviria</taxon>
        <taxon>Heunggongvirae</taxon>
        <taxon>Uroviricota</taxon>
        <taxon>Caudoviricetes</taxon>
        <taxon>Schitoviridae</taxon>
        <taxon>Shizishanvirus</taxon>
        <taxon>Shizishanvirus phCDa</taxon>
    </lineage>
</organism>
<keyword evidence="2" id="KW-1185">Reference proteome</keyword>
<evidence type="ECO:0000313" key="1">
    <source>
        <dbReference type="EMBL" id="AXC36510.1"/>
    </source>
</evidence>
<dbReference type="Proteomes" id="UP000252224">
    <property type="component" value="Segment"/>
</dbReference>
<sequence>MAYLKGRIPSDKVSLFAEHLVLGGFDIRPSPAQYELLQVRILNRWLAITIDSKGVVGLPEELVGHAEDFLRGTFTPEPVGITDTERLDFMLRKSRKVVVEIEGWGSEGRHYAVYVEEGFMADKTYSAVRFTQEEDFNGVDPHGVKIKREAIDLAINETKV</sequence>
<reference evidence="1 2" key="1">
    <citation type="submission" date="2018-05" db="EMBL/GenBank/DDBJ databases">
        <title>Genomic characterization of a novel Pseudomonas phage phCDa.</title>
        <authorList>
            <person name="Chen C."/>
            <person name="Lu D."/>
            <person name="Wang J."/>
            <person name="Fu R."/>
        </authorList>
    </citation>
    <scope>NUCLEOTIDE SEQUENCE [LARGE SCALE GENOMIC DNA]</scope>
</reference>